<evidence type="ECO:0000256" key="5">
    <source>
        <dbReference type="ARBA" id="ARBA00022801"/>
    </source>
</evidence>
<dbReference type="EC" id="3.6.1.45" evidence="9"/>
<dbReference type="GO" id="GO:0046872">
    <property type="term" value="F:metal ion binding"/>
    <property type="evidence" value="ECO:0007669"/>
    <property type="project" value="InterPro"/>
</dbReference>
<protein>
    <recommendedName>
        <fullName evidence="10">Uridine diphosphate glucose pyrophosphatase NUDT14</fullName>
        <ecNumber evidence="9">3.6.1.45</ecNumber>
    </recommendedName>
    <alternativeName>
        <fullName evidence="11">Nucleoside diphosphate-linked moiety X motif 14</fullName>
    </alternativeName>
</protein>
<evidence type="ECO:0000313" key="14">
    <source>
        <dbReference type="EMBL" id="CAF1139801.1"/>
    </source>
</evidence>
<evidence type="ECO:0000256" key="4">
    <source>
        <dbReference type="ARBA" id="ARBA00022490"/>
    </source>
</evidence>
<evidence type="ECO:0000313" key="15">
    <source>
        <dbReference type="EMBL" id="CAF3778853.1"/>
    </source>
</evidence>
<sequence length="237" mass="27252">MSDSCNQSQVKCFQDKDLCKIKNIRIEELPKNSLYVRPYRLLFTDEHNNNQVERIWDCVDAHSSVAIIVFNKSNDTLVLVRQFRPAVNVMFAKEHQQVSSLHDIDFSKQDPAEGITWELCAGIIDKSGKTNKEIIQIELLEECGYNVDLDTIEKVSQYRTGVGIHGGLQELFYVEVTNEMKTNMGGGNATEQELIVVHEISVNDVYKFIFDETKAKSTNLMFAMFWFLHQKKRLPPV</sequence>
<evidence type="ECO:0000256" key="8">
    <source>
        <dbReference type="ARBA" id="ARBA00054674"/>
    </source>
</evidence>
<evidence type="ECO:0000259" key="12">
    <source>
        <dbReference type="PROSITE" id="PS51462"/>
    </source>
</evidence>
<evidence type="ECO:0000256" key="11">
    <source>
        <dbReference type="ARBA" id="ARBA00080475"/>
    </source>
</evidence>
<dbReference type="PROSITE" id="PS51462">
    <property type="entry name" value="NUDIX"/>
    <property type="match status" value="1"/>
</dbReference>
<comment type="caution">
    <text evidence="13">The sequence shown here is derived from an EMBL/GenBank/DDBJ whole genome shotgun (WGS) entry which is preliminary data.</text>
</comment>
<comment type="cofactor">
    <cofactor evidence="1">
        <name>Mg(2+)</name>
        <dbReference type="ChEBI" id="CHEBI:18420"/>
    </cofactor>
</comment>
<dbReference type="FunFam" id="3.90.79.10:FF:000035">
    <property type="entry name" value="Uridine diphosphate glucose pyrophosphatase"/>
    <property type="match status" value="1"/>
</dbReference>
<dbReference type="EMBL" id="CAJOBC010003343">
    <property type="protein sequence ID" value="CAF3778853.1"/>
    <property type="molecule type" value="Genomic_DNA"/>
</dbReference>
<feature type="domain" description="Nudix hydrolase" evidence="12">
    <location>
        <begin position="60"/>
        <end position="223"/>
    </location>
</feature>
<dbReference type="CDD" id="cd18887">
    <property type="entry name" value="NUDIX_UGPPase_Nudt14"/>
    <property type="match status" value="1"/>
</dbReference>
<dbReference type="InterPro" id="IPR015797">
    <property type="entry name" value="NUDIX_hydrolase-like_dom_sf"/>
</dbReference>
<dbReference type="EMBL" id="CAJNOK010011420">
    <property type="protein sequence ID" value="CAF1139801.1"/>
    <property type="molecule type" value="Genomic_DNA"/>
</dbReference>
<dbReference type="SUPFAM" id="SSF55811">
    <property type="entry name" value="Nudix"/>
    <property type="match status" value="1"/>
</dbReference>
<keyword evidence="4" id="KW-0963">Cytoplasm</keyword>
<evidence type="ECO:0000313" key="17">
    <source>
        <dbReference type="Proteomes" id="UP000663829"/>
    </source>
</evidence>
<dbReference type="Proteomes" id="UP000677228">
    <property type="component" value="Unassembled WGS sequence"/>
</dbReference>
<comment type="function">
    <text evidence="8">Hydrolyzes UDP-glucose to glucose 1-phosphate and UMP and ADP-ribose to ribose 5-phosphate and AMP. The physiological substrate is probably UDP-glucose. Poor activity on other substrates such as ADP-glucose, CDP-glucose, GDP-glucose and GDP-mannose.</text>
</comment>
<dbReference type="InterPro" id="IPR004385">
    <property type="entry name" value="NDP_pyrophosphatase"/>
</dbReference>
<dbReference type="GO" id="GO:0006753">
    <property type="term" value="P:nucleoside phosphate metabolic process"/>
    <property type="evidence" value="ECO:0007669"/>
    <property type="project" value="TreeGrafter"/>
</dbReference>
<evidence type="ECO:0000256" key="6">
    <source>
        <dbReference type="ARBA" id="ARBA00022842"/>
    </source>
</evidence>
<dbReference type="GO" id="GO:0008768">
    <property type="term" value="F:UDP-sugar diphosphatase activity"/>
    <property type="evidence" value="ECO:0007669"/>
    <property type="project" value="UniProtKB-EC"/>
</dbReference>
<keyword evidence="5" id="KW-0378">Hydrolase</keyword>
<dbReference type="NCBIfam" id="TIGR00052">
    <property type="entry name" value="nudix-type nucleoside diphosphatase, YffH/AdpP family"/>
    <property type="match status" value="1"/>
</dbReference>
<gene>
    <name evidence="13" type="ORF">GPM918_LOCUS14102</name>
    <name evidence="14" type="ORF">OVA965_LOCUS21070</name>
    <name evidence="15" type="ORF">SRO942_LOCUS14096</name>
    <name evidence="16" type="ORF">TMI583_LOCUS21632</name>
</gene>
<evidence type="ECO:0000313" key="13">
    <source>
        <dbReference type="EMBL" id="CAF1007796.1"/>
    </source>
</evidence>
<comment type="subunit">
    <text evidence="3">Homodimer.</text>
</comment>
<dbReference type="InterPro" id="IPR000086">
    <property type="entry name" value="NUDIX_hydrolase_dom"/>
</dbReference>
<evidence type="ECO:0000256" key="9">
    <source>
        <dbReference type="ARBA" id="ARBA00066480"/>
    </source>
</evidence>
<proteinExistence type="predicted"/>
<dbReference type="EMBL" id="CAJOBA010025884">
    <property type="protein sequence ID" value="CAF3933412.1"/>
    <property type="molecule type" value="Genomic_DNA"/>
</dbReference>
<dbReference type="OrthoDB" id="10249920at2759"/>
<dbReference type="Proteomes" id="UP000682733">
    <property type="component" value="Unassembled WGS sequence"/>
</dbReference>
<accession>A0A814HCX3</accession>
<evidence type="ECO:0000256" key="2">
    <source>
        <dbReference type="ARBA" id="ARBA00004496"/>
    </source>
</evidence>
<dbReference type="GO" id="GO:0005737">
    <property type="term" value="C:cytoplasm"/>
    <property type="evidence" value="ECO:0007669"/>
    <property type="project" value="UniProtKB-SubCell"/>
</dbReference>
<comment type="catalytic activity">
    <reaction evidence="7">
        <text>UDP-sugar + H2O = UMP + alpha-D-aldose 1-phosphate.</text>
        <dbReference type="EC" id="3.6.1.45"/>
    </reaction>
</comment>
<dbReference type="Proteomes" id="UP000663829">
    <property type="component" value="Unassembled WGS sequence"/>
</dbReference>
<keyword evidence="17" id="KW-1185">Reference proteome</keyword>
<dbReference type="Gene3D" id="3.90.79.10">
    <property type="entry name" value="Nucleoside Triphosphate Pyrophosphohydrolase"/>
    <property type="match status" value="1"/>
</dbReference>
<dbReference type="Proteomes" id="UP000681722">
    <property type="component" value="Unassembled WGS sequence"/>
</dbReference>
<keyword evidence="6" id="KW-0460">Magnesium</keyword>
<reference evidence="13" key="1">
    <citation type="submission" date="2021-02" db="EMBL/GenBank/DDBJ databases">
        <authorList>
            <person name="Nowell W R."/>
        </authorList>
    </citation>
    <scope>NUCLEOTIDE SEQUENCE</scope>
</reference>
<evidence type="ECO:0000256" key="3">
    <source>
        <dbReference type="ARBA" id="ARBA00011738"/>
    </source>
</evidence>
<evidence type="ECO:0000256" key="10">
    <source>
        <dbReference type="ARBA" id="ARBA00071467"/>
    </source>
</evidence>
<comment type="subcellular location">
    <subcellularLocation>
        <location evidence="2">Cytoplasm</location>
    </subcellularLocation>
</comment>
<dbReference type="PANTHER" id="PTHR11839:SF15">
    <property type="entry name" value="URIDINE DIPHOSPHATE GLUCOSE PYROPHOSPHATASE NUDT14"/>
    <property type="match status" value="1"/>
</dbReference>
<evidence type="ECO:0000313" key="16">
    <source>
        <dbReference type="EMBL" id="CAF3933412.1"/>
    </source>
</evidence>
<dbReference type="AlphaFoldDB" id="A0A814HCX3"/>
<name>A0A814HCX3_9BILA</name>
<dbReference type="GO" id="GO:0019693">
    <property type="term" value="P:ribose phosphate metabolic process"/>
    <property type="evidence" value="ECO:0007669"/>
    <property type="project" value="TreeGrafter"/>
</dbReference>
<evidence type="ECO:0000256" key="7">
    <source>
        <dbReference type="ARBA" id="ARBA00051086"/>
    </source>
</evidence>
<dbReference type="EMBL" id="CAJNOQ010003345">
    <property type="protein sequence ID" value="CAF1007796.1"/>
    <property type="molecule type" value="Genomic_DNA"/>
</dbReference>
<dbReference type="PANTHER" id="PTHR11839">
    <property type="entry name" value="UDP/ADP-SUGAR PYROPHOSPHATASE"/>
    <property type="match status" value="1"/>
</dbReference>
<organism evidence="13 17">
    <name type="scientific">Didymodactylos carnosus</name>
    <dbReference type="NCBI Taxonomy" id="1234261"/>
    <lineage>
        <taxon>Eukaryota</taxon>
        <taxon>Metazoa</taxon>
        <taxon>Spiralia</taxon>
        <taxon>Gnathifera</taxon>
        <taxon>Rotifera</taxon>
        <taxon>Eurotatoria</taxon>
        <taxon>Bdelloidea</taxon>
        <taxon>Philodinida</taxon>
        <taxon>Philodinidae</taxon>
        <taxon>Didymodactylos</taxon>
    </lineage>
</organism>
<evidence type="ECO:0000256" key="1">
    <source>
        <dbReference type="ARBA" id="ARBA00001946"/>
    </source>
</evidence>